<dbReference type="InterPro" id="IPR013525">
    <property type="entry name" value="ABC2_TM"/>
</dbReference>
<dbReference type="Pfam" id="PF12698">
    <property type="entry name" value="ABC2_membrane_3"/>
    <property type="match status" value="1"/>
</dbReference>
<organism evidence="7 8">
    <name type="scientific">Cohnella lubricantis</name>
    <dbReference type="NCBI Taxonomy" id="2163172"/>
    <lineage>
        <taxon>Bacteria</taxon>
        <taxon>Bacillati</taxon>
        <taxon>Bacillota</taxon>
        <taxon>Bacilli</taxon>
        <taxon>Bacillales</taxon>
        <taxon>Paenibacillaceae</taxon>
        <taxon>Cohnella</taxon>
    </lineage>
</organism>
<name>A0A841TF18_9BACL</name>
<protein>
    <submittedName>
        <fullName evidence="7">ABC transporter permease</fullName>
    </submittedName>
</protein>
<dbReference type="PANTHER" id="PTHR43027:SF1">
    <property type="entry name" value="DOXORUBICIN RESISTANCE ABC TRANSPORTER PERMEASE PROTEIN DRRC-RELATED"/>
    <property type="match status" value="1"/>
</dbReference>
<feature type="domain" description="ABC-2 type transporter transmembrane" evidence="6">
    <location>
        <begin position="20"/>
        <end position="366"/>
    </location>
</feature>
<dbReference type="InterPro" id="IPR052902">
    <property type="entry name" value="ABC-2_transporter"/>
</dbReference>
<feature type="transmembrane region" description="Helical" evidence="5">
    <location>
        <begin position="225"/>
        <end position="248"/>
    </location>
</feature>
<dbReference type="PANTHER" id="PTHR43027">
    <property type="entry name" value="DOXORUBICIN RESISTANCE ABC TRANSPORTER PERMEASE PROTEIN DRRC-RELATED"/>
    <property type="match status" value="1"/>
</dbReference>
<evidence type="ECO:0000256" key="2">
    <source>
        <dbReference type="ARBA" id="ARBA00022692"/>
    </source>
</evidence>
<feature type="transmembrane region" description="Helical" evidence="5">
    <location>
        <begin position="182"/>
        <end position="204"/>
    </location>
</feature>
<feature type="transmembrane region" description="Helical" evidence="5">
    <location>
        <begin position="346"/>
        <end position="367"/>
    </location>
</feature>
<dbReference type="GO" id="GO:0140359">
    <property type="term" value="F:ABC-type transporter activity"/>
    <property type="evidence" value="ECO:0007669"/>
    <property type="project" value="InterPro"/>
</dbReference>
<dbReference type="RefSeq" id="WP_185178350.1">
    <property type="nucleotide sequence ID" value="NZ_CBCSEP010000001.1"/>
</dbReference>
<feature type="transmembrane region" description="Helical" evidence="5">
    <location>
        <begin position="260"/>
        <end position="285"/>
    </location>
</feature>
<reference evidence="7 8" key="1">
    <citation type="submission" date="2020-08" db="EMBL/GenBank/DDBJ databases">
        <title>Cohnella phylogeny.</title>
        <authorList>
            <person name="Dunlap C."/>
        </authorList>
    </citation>
    <scope>NUCLEOTIDE SEQUENCE [LARGE SCALE GENOMIC DNA]</scope>
    <source>
        <strain evidence="7 8">DSM 103658</strain>
    </source>
</reference>
<gene>
    <name evidence="7" type="ORF">H4Q31_06925</name>
</gene>
<sequence>MNVLNIALYEIKRSLRDTRTFVFMLAFPLILILILGTALSNAFSSEVTMDGMKLLYKVSAQNEPLQQYWNGFAQAIESQGVELTAANGGIDGRAAVADDQYAAYAEIDDNGVRFFGSSLRTIESNIIQGMLTSFADRYNLAAAAMKNSPEAVQAILADAGSSGSFIQEASIDPHRKPGSIDYYAIAESTMIAFYACMSASWLIRGEVRRRTALRLAAAPVGKMEIFAGKVIGCTVINYLCILAVVLFSKYAFGANWGDHLGIVFLLLFTVVLLAVSFGLGIAYMIKGDSANSVMTIFVQIASMLGGAYFPIQDDMNNFFGSLANLSPLRWANDALMNLIYNNDLQAALPVIGLNVAIAAAFLAFVAVSMRRREAF</sequence>
<dbReference type="GO" id="GO:0016020">
    <property type="term" value="C:membrane"/>
    <property type="evidence" value="ECO:0007669"/>
    <property type="project" value="UniProtKB-SubCell"/>
</dbReference>
<keyword evidence="4 5" id="KW-0472">Membrane</keyword>
<accession>A0A841TF18</accession>
<dbReference type="EMBL" id="JACJVN010000027">
    <property type="protein sequence ID" value="MBB6677061.1"/>
    <property type="molecule type" value="Genomic_DNA"/>
</dbReference>
<keyword evidence="8" id="KW-1185">Reference proteome</keyword>
<comment type="subcellular location">
    <subcellularLocation>
        <location evidence="1">Membrane</location>
        <topology evidence="1">Multi-pass membrane protein</topology>
    </subcellularLocation>
</comment>
<feature type="transmembrane region" description="Helical" evidence="5">
    <location>
        <begin position="21"/>
        <end position="43"/>
    </location>
</feature>
<evidence type="ECO:0000256" key="5">
    <source>
        <dbReference type="SAM" id="Phobius"/>
    </source>
</evidence>
<comment type="caution">
    <text evidence="7">The sequence shown here is derived from an EMBL/GenBank/DDBJ whole genome shotgun (WGS) entry which is preliminary data.</text>
</comment>
<feature type="transmembrane region" description="Helical" evidence="5">
    <location>
        <begin position="292"/>
        <end position="311"/>
    </location>
</feature>
<evidence type="ECO:0000256" key="4">
    <source>
        <dbReference type="ARBA" id="ARBA00023136"/>
    </source>
</evidence>
<dbReference type="AlphaFoldDB" id="A0A841TF18"/>
<keyword evidence="3 5" id="KW-1133">Transmembrane helix</keyword>
<dbReference type="Proteomes" id="UP000574133">
    <property type="component" value="Unassembled WGS sequence"/>
</dbReference>
<evidence type="ECO:0000313" key="8">
    <source>
        <dbReference type="Proteomes" id="UP000574133"/>
    </source>
</evidence>
<evidence type="ECO:0000256" key="1">
    <source>
        <dbReference type="ARBA" id="ARBA00004141"/>
    </source>
</evidence>
<proteinExistence type="predicted"/>
<keyword evidence="2 5" id="KW-0812">Transmembrane</keyword>
<evidence type="ECO:0000313" key="7">
    <source>
        <dbReference type="EMBL" id="MBB6677061.1"/>
    </source>
</evidence>
<evidence type="ECO:0000256" key="3">
    <source>
        <dbReference type="ARBA" id="ARBA00022989"/>
    </source>
</evidence>
<evidence type="ECO:0000259" key="6">
    <source>
        <dbReference type="Pfam" id="PF12698"/>
    </source>
</evidence>